<dbReference type="EMBL" id="ABLC01000234">
    <property type="protein sequence ID" value="EDT00864.1"/>
    <property type="molecule type" value="Genomic_DNA"/>
</dbReference>
<evidence type="ECO:0008006" key="3">
    <source>
        <dbReference type="Google" id="ProtNLM"/>
    </source>
</evidence>
<reference evidence="1 2" key="1">
    <citation type="submission" date="2008-03" db="EMBL/GenBank/DDBJ databases">
        <title>Sequencing of the draft genome and assembly of Burkholderia ambifaria IOP40-10.</title>
        <authorList>
            <consortium name="US DOE Joint Genome Institute (JGI-PGF)"/>
            <person name="Copeland A."/>
            <person name="Lucas S."/>
            <person name="Lapidus A."/>
            <person name="Glavina del Rio T."/>
            <person name="Dalin E."/>
            <person name="Tice H."/>
            <person name="Bruce D."/>
            <person name="Goodwin L."/>
            <person name="Pitluck S."/>
            <person name="Larimer F."/>
            <person name="Land M.L."/>
            <person name="Hauser L."/>
            <person name="Tiedje J."/>
            <person name="Richardson P."/>
        </authorList>
    </citation>
    <scope>NUCLEOTIDE SEQUENCE [LARGE SCALE GENOMIC DNA]</scope>
    <source>
        <strain evidence="1 2">IOP40-10</strain>
    </source>
</reference>
<protein>
    <recommendedName>
        <fullName evidence="3">Flagellin N-methylase</fullName>
    </recommendedName>
</protein>
<proteinExistence type="predicted"/>
<dbReference type="Proteomes" id="UP000005463">
    <property type="component" value="Unassembled WGS sequence"/>
</dbReference>
<sequence length="272" mass="29167">MAAARTALPTDMNHHDIDFSCTGCGRCCHDLRIPLTVAEAVAWLRRGGHVELLCDAMPWPVDPAADDAFAAYKRARSSPALSGTLPIRVTAILAASHAGPCPNLRDDLRCGIYDERPLVCRIYPAEVNPFVPLMPDGKQCPPDAWQHAPLTRHGTIVDVQTRENIARSREASAAETPLRARLCAALGIDVAAVANEGFAIHAPPADRLLRELNALADPYTAPDADDRATPAWTLLTNRTATADTLRSVGASGRLANDEPGTRCGYLGFHPAT</sequence>
<comment type="caution">
    <text evidence="1">The sequence shown here is derived from an EMBL/GenBank/DDBJ whole genome shotgun (WGS) entry which is preliminary data.</text>
</comment>
<evidence type="ECO:0000313" key="1">
    <source>
        <dbReference type="EMBL" id="EDT00864.1"/>
    </source>
</evidence>
<dbReference type="PATRIC" id="fig|396596.7.peg.1670"/>
<organism evidence="1 2">
    <name type="scientific">Burkholderia ambifaria IOP40-10</name>
    <dbReference type="NCBI Taxonomy" id="396596"/>
    <lineage>
        <taxon>Bacteria</taxon>
        <taxon>Pseudomonadati</taxon>
        <taxon>Pseudomonadota</taxon>
        <taxon>Betaproteobacteria</taxon>
        <taxon>Burkholderiales</taxon>
        <taxon>Burkholderiaceae</taxon>
        <taxon>Burkholderia</taxon>
        <taxon>Burkholderia cepacia complex</taxon>
    </lineage>
</organism>
<dbReference type="InterPro" id="IPR005358">
    <property type="entry name" value="Puta_zinc/iron-chelating_dom"/>
</dbReference>
<accession>B1FNL3</accession>
<gene>
    <name evidence="1" type="ORF">BamIOP4010DRAFT_5624</name>
</gene>
<evidence type="ECO:0000313" key="2">
    <source>
        <dbReference type="Proteomes" id="UP000005463"/>
    </source>
</evidence>
<name>B1FNL3_9BURK</name>
<dbReference type="AlphaFoldDB" id="B1FNL3"/>
<dbReference type="Pfam" id="PF03692">
    <property type="entry name" value="CxxCxxCC"/>
    <property type="match status" value="1"/>
</dbReference>